<reference evidence="3 4" key="1">
    <citation type="submission" date="2014-06" db="EMBL/GenBank/DDBJ databases">
        <authorList>
            <consortium name="DOE Joint Genome Institute"/>
            <person name="Kuo A."/>
            <person name="Kohler A."/>
            <person name="Nagy L.G."/>
            <person name="Floudas D."/>
            <person name="Copeland A."/>
            <person name="Barry K.W."/>
            <person name="Cichocki N."/>
            <person name="Veneault-Fourrey C."/>
            <person name="LaButti K."/>
            <person name="Lindquist E.A."/>
            <person name="Lipzen A."/>
            <person name="Lundell T."/>
            <person name="Morin E."/>
            <person name="Murat C."/>
            <person name="Sun H."/>
            <person name="Tunlid A."/>
            <person name="Henrissat B."/>
            <person name="Grigoriev I.V."/>
            <person name="Hibbett D.S."/>
            <person name="Martin F."/>
            <person name="Nordberg H.P."/>
            <person name="Cantor M.N."/>
            <person name="Hua S.X."/>
        </authorList>
    </citation>
    <scope>NUCLEOTIDE SEQUENCE [LARGE SCALE GENOMIC DNA]</scope>
    <source>
        <strain evidence="3 4">ATCC 200175</strain>
    </source>
</reference>
<feature type="transmembrane region" description="Helical" evidence="2">
    <location>
        <begin position="53"/>
        <end position="74"/>
    </location>
</feature>
<feature type="transmembrane region" description="Helical" evidence="2">
    <location>
        <begin position="226"/>
        <end position="247"/>
    </location>
</feature>
<evidence type="ECO:0000313" key="4">
    <source>
        <dbReference type="Proteomes" id="UP000053647"/>
    </source>
</evidence>
<keyword evidence="4" id="KW-1185">Reference proteome</keyword>
<keyword evidence="2" id="KW-1133">Transmembrane helix</keyword>
<keyword evidence="2" id="KW-0812">Transmembrane</keyword>
<evidence type="ECO:0000256" key="1">
    <source>
        <dbReference type="SAM" id="MobiDB-lite"/>
    </source>
</evidence>
<reference evidence="4" key="2">
    <citation type="submission" date="2015-01" db="EMBL/GenBank/DDBJ databases">
        <title>Evolutionary Origins and Diversification of the Mycorrhizal Mutualists.</title>
        <authorList>
            <consortium name="DOE Joint Genome Institute"/>
            <consortium name="Mycorrhizal Genomics Consortium"/>
            <person name="Kohler A."/>
            <person name="Kuo A."/>
            <person name="Nagy L.G."/>
            <person name="Floudas D."/>
            <person name="Copeland A."/>
            <person name="Barry K.W."/>
            <person name="Cichocki N."/>
            <person name="Veneault-Fourrey C."/>
            <person name="LaButti K."/>
            <person name="Lindquist E.A."/>
            <person name="Lipzen A."/>
            <person name="Lundell T."/>
            <person name="Morin E."/>
            <person name="Murat C."/>
            <person name="Riley R."/>
            <person name="Ohm R."/>
            <person name="Sun H."/>
            <person name="Tunlid A."/>
            <person name="Henrissat B."/>
            <person name="Grigoriev I.V."/>
            <person name="Hibbett D.S."/>
            <person name="Martin F."/>
        </authorList>
    </citation>
    <scope>NUCLEOTIDE SEQUENCE [LARGE SCALE GENOMIC DNA]</scope>
    <source>
        <strain evidence="4">ATCC 200175</strain>
    </source>
</reference>
<gene>
    <name evidence="3" type="ORF">PAXINDRAFT_16169</name>
</gene>
<dbReference type="Proteomes" id="UP000053647">
    <property type="component" value="Unassembled WGS sequence"/>
</dbReference>
<sequence length="336" mass="36561">MADLNSTSSSSPSTPSIPSWAISFIVIALLGKPCRPSKGLCSLTLHPYPYDTILVRVVLATALFALAIFLAFVISNRMRPRRRWVDDVERQCSEMVRRSRGGVDGTDAASIITLVGAPPPVYAPKWSSPSPPLYRSTEDLVWRIEPTTIAVHCSQSQSLRTLQVGLLVLNKSRMADLNSTSSSSPSTPSIPSWAISFIVIALLGKPCRPSKGLCSLTLHPYPYDTILVRVVLATALFALAIFLAFVISNRMRPRRRWVDDVERQCSEMVRRSRGGVDGTDAASIITLVAAPPPVYAPKWSSPSPPLYRSTEDVSSVGRSEGSEDGLGRTVLPTQQA</sequence>
<proteinExistence type="predicted"/>
<evidence type="ECO:0000313" key="3">
    <source>
        <dbReference type="EMBL" id="KIJ10887.1"/>
    </source>
</evidence>
<keyword evidence="2" id="KW-0472">Membrane</keyword>
<evidence type="ECO:0000256" key="2">
    <source>
        <dbReference type="SAM" id="Phobius"/>
    </source>
</evidence>
<accession>A0A0C9TSQ1</accession>
<protein>
    <submittedName>
        <fullName evidence="3">Unplaced genomic scaffold PAXINscaffold_71, whole genome shotgun sequence</fullName>
    </submittedName>
</protein>
<organism evidence="3 4">
    <name type="scientific">Paxillus involutus ATCC 200175</name>
    <dbReference type="NCBI Taxonomy" id="664439"/>
    <lineage>
        <taxon>Eukaryota</taxon>
        <taxon>Fungi</taxon>
        <taxon>Dikarya</taxon>
        <taxon>Basidiomycota</taxon>
        <taxon>Agaricomycotina</taxon>
        <taxon>Agaricomycetes</taxon>
        <taxon>Agaricomycetidae</taxon>
        <taxon>Boletales</taxon>
        <taxon>Paxilineae</taxon>
        <taxon>Paxillaceae</taxon>
        <taxon>Paxillus</taxon>
    </lineage>
</organism>
<feature type="transmembrane region" description="Helical" evidence="2">
    <location>
        <begin position="190"/>
        <end position="206"/>
    </location>
</feature>
<dbReference type="AlphaFoldDB" id="A0A0C9TSQ1"/>
<dbReference type="HOGENOM" id="CLU_826666_0_0_1"/>
<dbReference type="EMBL" id="KN819393">
    <property type="protein sequence ID" value="KIJ10887.1"/>
    <property type="molecule type" value="Genomic_DNA"/>
</dbReference>
<feature type="region of interest" description="Disordered" evidence="1">
    <location>
        <begin position="295"/>
        <end position="336"/>
    </location>
</feature>
<name>A0A0C9TSQ1_PAXIN</name>